<dbReference type="Proteomes" id="UP001164539">
    <property type="component" value="Chromosome 4"/>
</dbReference>
<evidence type="ECO:0000313" key="2">
    <source>
        <dbReference type="Proteomes" id="UP001164539"/>
    </source>
</evidence>
<keyword evidence="2" id="KW-1185">Reference proteome</keyword>
<gene>
    <name evidence="1" type="ORF">OWV82_007343</name>
</gene>
<reference evidence="1 2" key="1">
    <citation type="journal article" date="2023" name="Science">
        <title>Complex scaffold remodeling in plant triterpene biosynthesis.</title>
        <authorList>
            <person name="De La Pena R."/>
            <person name="Hodgson H."/>
            <person name="Liu J.C."/>
            <person name="Stephenson M.J."/>
            <person name="Martin A.C."/>
            <person name="Owen C."/>
            <person name="Harkess A."/>
            <person name="Leebens-Mack J."/>
            <person name="Jimenez L.E."/>
            <person name="Osbourn A."/>
            <person name="Sattely E.S."/>
        </authorList>
    </citation>
    <scope>NUCLEOTIDE SEQUENCE [LARGE SCALE GENOMIC DNA]</scope>
    <source>
        <strain evidence="2">cv. JPN11</strain>
        <tissue evidence="1">Leaf</tissue>
    </source>
</reference>
<protein>
    <submittedName>
        <fullName evidence="1">Histidine kinase</fullName>
    </submittedName>
</protein>
<organism evidence="1 2">
    <name type="scientific">Melia azedarach</name>
    <name type="common">Chinaberry tree</name>
    <dbReference type="NCBI Taxonomy" id="155640"/>
    <lineage>
        <taxon>Eukaryota</taxon>
        <taxon>Viridiplantae</taxon>
        <taxon>Streptophyta</taxon>
        <taxon>Embryophyta</taxon>
        <taxon>Tracheophyta</taxon>
        <taxon>Spermatophyta</taxon>
        <taxon>Magnoliopsida</taxon>
        <taxon>eudicotyledons</taxon>
        <taxon>Gunneridae</taxon>
        <taxon>Pentapetalae</taxon>
        <taxon>rosids</taxon>
        <taxon>malvids</taxon>
        <taxon>Sapindales</taxon>
        <taxon>Meliaceae</taxon>
        <taxon>Melia</taxon>
    </lineage>
</organism>
<dbReference type="EMBL" id="CM051397">
    <property type="protein sequence ID" value="KAJ4719353.1"/>
    <property type="molecule type" value="Genomic_DNA"/>
</dbReference>
<evidence type="ECO:0000313" key="1">
    <source>
        <dbReference type="EMBL" id="KAJ4719353.1"/>
    </source>
</evidence>
<name>A0ACC1Y7W2_MELAZ</name>
<keyword evidence="1" id="KW-0808">Transferase</keyword>
<comment type="caution">
    <text evidence="1">The sequence shown here is derived from an EMBL/GenBank/DDBJ whole genome shotgun (WGS) entry which is preliminary data.</text>
</comment>
<keyword evidence="1" id="KW-0418">Kinase</keyword>
<proteinExistence type="predicted"/>
<sequence length="1101" mass="123059">MKLKFDPKRLCPKIVLRPLCFLIFLGFCGFATLKLWLMTIKTAHHIKQELNGVQNNSFSEIDTTAKMLLPLNSSAINLARSLSSSLNATELRFDTIEAKVAPTLFLALSTIPHLSQVSYMGLDELLFSYYNDGDQTLAVYSNTSFSSHWYTQPVNRDTGLLYGEAIASTPTVSVNSSWFRKVLNSTNGYSSFGPGCDKEQTSLFLHTVAMDGRGVISLGFPAKVVVNHFTALDFHGGDFHLATADGQVIMERRLRNIKLVIYNTTVLLQKLVPNGDPEGHIFYNHSCIADDKNPTSFHVKIMGTKYKFYCSTLNIAGVPSVYLLAYHRNGLISLVSRNNKLSLVLLVLMFVAIVISLGIFIILIAKAANREMFLCAALIKQMNATEQAERKSMNKTFALAKASHDVRASLAAITGLVEHCQENATPQTRLAENLGLIRTSAKDLLGILNSVLEMSKIEAGRMELVEEEFNLAQLLEEVADMYYHVGIKKAVDVVLDPCDGSILGTCIVRGDRVKLKQILCNLLSNSIKFTSEGHISVRAAVKKKSFKQDIIASNHNVILKCLSKLIFKNKERFDDLDALHSIEQNPNLMEFEFEVDDTGKGIPKDKQNSIFEEFVQVKETALGQEGIGLGLGIVQSIVHLMKGEITIAEKEPGQRGTCFRFHVLLTVCEHQPPNADEEDSRRDNDWPQTGFHQHFASFWSPAAKTEGSHIILFIAGEERRRVLKRYIENYLNIKVTIIKQEKILHQELRKLKQKMDPCGTSYAEKSESSLVDYLTMSASSNSDTGPLDVTALGIKDENDNVCRKTNSKSLSSFTLVLIDASAGSASELIKILANFKRDKPNLLCKVVWLDNPIICNGDSKEHGEYRLVPLCDHVINKPFHGSRLIEVLKLLPECKGASQRNFPKLMIGTSASQELQHWLDPNTSNKLRCLEPEAGASSSHFTTSLQQSDAKSSEKELNGKKFLVVDDNPILNKLTTAHLRKLGANFEVCSNGKEAFDRICKILSDQRKDGHSKADLPYDYIMMDCEMPVMNGFEATRLIRKEEKEYDVYIPIIALTAHAMSEEASRITDAGMDFHLTKPLQKEDLLDAIRSIHHRRQETFV</sequence>
<accession>A0ACC1Y7W2</accession>